<reference evidence="3 4" key="1">
    <citation type="submission" date="2023-02" db="EMBL/GenBank/DDBJ databases">
        <title>Genome sequence of Sphingobacterium sp. KACC 22765.</title>
        <authorList>
            <person name="Kim S."/>
            <person name="Heo J."/>
            <person name="Kwon S.-W."/>
        </authorList>
    </citation>
    <scope>NUCLEOTIDE SEQUENCE [LARGE SCALE GENOMIC DNA]</scope>
    <source>
        <strain evidence="3 4">KACC 22765</strain>
    </source>
</reference>
<evidence type="ECO:0000313" key="3">
    <source>
        <dbReference type="EMBL" id="WDF66955.1"/>
    </source>
</evidence>
<dbReference type="PRINTS" id="PR00081">
    <property type="entry name" value="GDHRDH"/>
</dbReference>
<dbReference type="InterPro" id="IPR002347">
    <property type="entry name" value="SDR_fam"/>
</dbReference>
<keyword evidence="4" id="KW-1185">Reference proteome</keyword>
<dbReference type="PANTHER" id="PTHR24320:SF148">
    <property type="entry name" value="NAD(P)-BINDING ROSSMANN-FOLD SUPERFAMILY PROTEIN"/>
    <property type="match status" value="1"/>
</dbReference>
<dbReference type="Gene3D" id="3.40.50.720">
    <property type="entry name" value="NAD(P)-binding Rossmann-like Domain"/>
    <property type="match status" value="1"/>
</dbReference>
<gene>
    <name evidence="3" type="ORF">PQ465_11620</name>
</gene>
<dbReference type="EMBL" id="CP117880">
    <property type="protein sequence ID" value="WDF66955.1"/>
    <property type="molecule type" value="Genomic_DNA"/>
</dbReference>
<keyword evidence="2" id="KW-0560">Oxidoreductase</keyword>
<accession>A0ABY7WFA1</accession>
<evidence type="ECO:0000256" key="2">
    <source>
        <dbReference type="ARBA" id="ARBA00023002"/>
    </source>
</evidence>
<evidence type="ECO:0000256" key="1">
    <source>
        <dbReference type="ARBA" id="ARBA00006484"/>
    </source>
</evidence>
<evidence type="ECO:0000313" key="4">
    <source>
        <dbReference type="Proteomes" id="UP001221558"/>
    </source>
</evidence>
<name>A0ABY7WFA1_9SPHI</name>
<comment type="similarity">
    <text evidence="1">Belongs to the short-chain dehydrogenases/reductases (SDR) family.</text>
</comment>
<dbReference type="InterPro" id="IPR036291">
    <property type="entry name" value="NAD(P)-bd_dom_sf"/>
</dbReference>
<dbReference type="Pfam" id="PF00106">
    <property type="entry name" value="adh_short"/>
    <property type="match status" value="1"/>
</dbReference>
<dbReference type="RefSeq" id="WP_274265695.1">
    <property type="nucleotide sequence ID" value="NZ_CP117880.1"/>
</dbReference>
<proteinExistence type="inferred from homology"/>
<organism evidence="3 4">
    <name type="scientific">Sphingobacterium oryzagri</name>
    <dbReference type="NCBI Taxonomy" id="3025669"/>
    <lineage>
        <taxon>Bacteria</taxon>
        <taxon>Pseudomonadati</taxon>
        <taxon>Bacteroidota</taxon>
        <taxon>Sphingobacteriia</taxon>
        <taxon>Sphingobacteriales</taxon>
        <taxon>Sphingobacteriaceae</taxon>
        <taxon>Sphingobacterium</taxon>
    </lineage>
</organism>
<dbReference type="Proteomes" id="UP001221558">
    <property type="component" value="Chromosome"/>
</dbReference>
<dbReference type="SUPFAM" id="SSF51735">
    <property type="entry name" value="NAD(P)-binding Rossmann-fold domains"/>
    <property type="match status" value="1"/>
</dbReference>
<sequence length="299" mass="32375">MIIVMTGGTGGIGAEALNKISENEDAIVFVGAKNGNRTLPNGAKTLTLDLSYLDSVRAFAENVLRSIHSRKIDLLILNAGVQAGKNSEVGSDGFNLTFTVNHLSQYLLARLLLPHIADDGKILITTSDSHDAQVILFGPKTVDIEKLAYPDNSSPKEMAFYEAAKLCNILTADTLHNRLLSNSNIEVIAYNPGLTGDTGLMGKQTGAMKTVVKVIRPICRFLSLFDPMFYMNTAKHSGEMLSDLALGNIKLPTGKVYASVVRGKVKFPNPGLLVKDENLKRDLWTISAKMVNLSPEITS</sequence>
<dbReference type="PANTHER" id="PTHR24320">
    <property type="entry name" value="RETINOL DEHYDROGENASE"/>
    <property type="match status" value="1"/>
</dbReference>
<protein>
    <submittedName>
        <fullName evidence="3">SDR family NAD(P)-dependent oxidoreductase</fullName>
    </submittedName>
</protein>